<evidence type="ECO:0000259" key="5">
    <source>
        <dbReference type="Pfam" id="PF00551"/>
    </source>
</evidence>
<dbReference type="NCBIfam" id="TIGR00639">
    <property type="entry name" value="PurN"/>
    <property type="match status" value="1"/>
</dbReference>
<evidence type="ECO:0000256" key="4">
    <source>
        <dbReference type="HAMAP-Rule" id="MF_01930"/>
    </source>
</evidence>
<comment type="function">
    <text evidence="4">Catalyzes the transfer of a formyl group from 10-formyltetrahydrofolate to 5-phospho-ribosyl-glycinamide (GAR), producing 5-phospho-ribosyl-N-formylglycinamide (FGAR) and tetrahydrofolate.</text>
</comment>
<evidence type="ECO:0000313" key="7">
    <source>
        <dbReference type="Proteomes" id="UP000008722"/>
    </source>
</evidence>
<dbReference type="InterPro" id="IPR036477">
    <property type="entry name" value="Formyl_transf_N_sf"/>
</dbReference>
<dbReference type="AlphaFoldDB" id="E4U464"/>
<dbReference type="EC" id="2.1.2.2" evidence="4"/>
<accession>E4U464</accession>
<dbReference type="OrthoDB" id="9806170at2"/>
<feature type="active site" description="Proton donor" evidence="4">
    <location>
        <position position="111"/>
    </location>
</feature>
<dbReference type="UniPathway" id="UPA00074">
    <property type="reaction ID" value="UER00126"/>
</dbReference>
<reference evidence="6 7" key="2">
    <citation type="journal article" date="2011" name="Stand. Genomic Sci.">
        <title>Complete genome sequence of Oceanithermus profundus type strain (506).</title>
        <authorList>
            <person name="Pati A."/>
            <person name="Zhang X."/>
            <person name="Lapidus A."/>
            <person name="Nolan M."/>
            <person name="Lucas S."/>
            <person name="Del Rio T.G."/>
            <person name="Tice H."/>
            <person name="Cheng J.F."/>
            <person name="Tapia R."/>
            <person name="Han C."/>
            <person name="Goodwin L."/>
            <person name="Pitluck S."/>
            <person name="Liolios K."/>
            <person name="Pagani I."/>
            <person name="Ivanova N."/>
            <person name="Mavromatis K."/>
            <person name="Chen A."/>
            <person name="Palaniappan K."/>
            <person name="Hauser L."/>
            <person name="Jeffries C.D."/>
            <person name="Brambilla E.M."/>
            <person name="Rohl A."/>
            <person name="Mwirichia R."/>
            <person name="Rohde M."/>
            <person name="Tindall B.J."/>
            <person name="Sikorski J."/>
            <person name="Wirth R."/>
            <person name="Goker M."/>
            <person name="Woyke T."/>
            <person name="Detter J.C."/>
            <person name="Bristow J."/>
            <person name="Eisen J.A."/>
            <person name="Markowitz V."/>
            <person name="Hugenholtz P."/>
            <person name="Kyrpides N.C."/>
            <person name="Klenk H.P."/>
            <person name="Land M."/>
        </authorList>
    </citation>
    <scope>NUCLEOTIDE SEQUENCE [LARGE SCALE GENOMIC DNA]</scope>
    <source>
        <strain evidence="7">DSM 14977 / NBRC 100410 / VKM B-2274 / 506</strain>
    </source>
</reference>
<dbReference type="PANTHER" id="PTHR43369:SF2">
    <property type="entry name" value="PHOSPHORIBOSYLGLYCINAMIDE FORMYLTRANSFERASE"/>
    <property type="match status" value="1"/>
</dbReference>
<dbReference type="GO" id="GO:0005737">
    <property type="term" value="C:cytoplasm"/>
    <property type="evidence" value="ECO:0007669"/>
    <property type="project" value="TreeGrafter"/>
</dbReference>
<dbReference type="EMBL" id="CP002361">
    <property type="protein sequence ID" value="ADR36149.1"/>
    <property type="molecule type" value="Genomic_DNA"/>
</dbReference>
<dbReference type="PANTHER" id="PTHR43369">
    <property type="entry name" value="PHOSPHORIBOSYLGLYCINAMIDE FORMYLTRANSFERASE"/>
    <property type="match status" value="1"/>
</dbReference>
<dbReference type="HOGENOM" id="CLU_038395_1_3_0"/>
<name>E4U464_OCEP5</name>
<feature type="site" description="Raises pKa of active site His" evidence="4">
    <location>
        <position position="151"/>
    </location>
</feature>
<feature type="binding site" evidence="4">
    <location>
        <position position="67"/>
    </location>
    <ligand>
        <name>(6R)-10-formyltetrahydrofolate</name>
        <dbReference type="ChEBI" id="CHEBI:195366"/>
    </ligand>
</feature>
<feature type="binding site" evidence="4">
    <location>
        <position position="109"/>
    </location>
    <ligand>
        <name>(6R)-10-formyltetrahydrofolate</name>
        <dbReference type="ChEBI" id="CHEBI:195366"/>
    </ligand>
</feature>
<proteinExistence type="inferred from homology"/>
<feature type="binding site" evidence="4">
    <location>
        <begin position="92"/>
        <end position="95"/>
    </location>
    <ligand>
        <name>(6R)-10-formyltetrahydrofolate</name>
        <dbReference type="ChEBI" id="CHEBI:195366"/>
    </ligand>
</feature>
<dbReference type="Proteomes" id="UP000008722">
    <property type="component" value="Chromosome"/>
</dbReference>
<dbReference type="RefSeq" id="WP_013457319.1">
    <property type="nucleotide sequence ID" value="NC_014761.1"/>
</dbReference>
<evidence type="ECO:0000313" key="6">
    <source>
        <dbReference type="EMBL" id="ADR36149.1"/>
    </source>
</evidence>
<dbReference type="HAMAP" id="MF_01930">
    <property type="entry name" value="PurN"/>
    <property type="match status" value="1"/>
</dbReference>
<keyword evidence="3 4" id="KW-0658">Purine biosynthesis</keyword>
<gene>
    <name evidence="4" type="primary">purN</name>
    <name evidence="6" type="ordered locus">Ocepr_0691</name>
</gene>
<evidence type="ECO:0000256" key="3">
    <source>
        <dbReference type="ARBA" id="ARBA00022755"/>
    </source>
</evidence>
<dbReference type="SUPFAM" id="SSF53328">
    <property type="entry name" value="Formyltransferase"/>
    <property type="match status" value="1"/>
</dbReference>
<reference evidence="7" key="1">
    <citation type="submission" date="2010-11" db="EMBL/GenBank/DDBJ databases">
        <title>The complete sequence of chromosome of Oceanithermus profundus DSM 14977.</title>
        <authorList>
            <consortium name="US DOE Joint Genome Institute (JGI-PGF)"/>
            <person name="Lucas S."/>
            <person name="Copeland A."/>
            <person name="Lapidus A."/>
            <person name="Bruce D."/>
            <person name="Goodwin L."/>
            <person name="Pitluck S."/>
            <person name="Kyrpides N."/>
            <person name="Mavromatis K."/>
            <person name="Pagani I."/>
            <person name="Ivanova N."/>
            <person name="Zhang X."/>
            <person name="Brettin T."/>
            <person name="Detter J.C."/>
            <person name="Tapia R."/>
            <person name="Han C."/>
            <person name="Land M."/>
            <person name="Hauser L."/>
            <person name="Markowitz V."/>
            <person name="Cheng J.-F."/>
            <person name="Hugenholtz P."/>
            <person name="Woyke T."/>
            <person name="Wu D."/>
            <person name="Tindall B."/>
            <person name="Faehnrich R."/>
            <person name="Brambilla E."/>
            <person name="Klenk H.-P."/>
            <person name="Eisen J.A."/>
        </authorList>
    </citation>
    <scope>NUCLEOTIDE SEQUENCE [LARGE SCALE GENOMIC DNA]</scope>
    <source>
        <strain evidence="7">DSM 14977 / NBRC 100410 / VKM B-2274 / 506</strain>
    </source>
</reference>
<dbReference type="CDD" id="cd08645">
    <property type="entry name" value="FMT_core_GART"/>
    <property type="match status" value="1"/>
</dbReference>
<dbReference type="GO" id="GO:0006189">
    <property type="term" value="P:'de novo' IMP biosynthetic process"/>
    <property type="evidence" value="ECO:0007669"/>
    <property type="project" value="UniProtKB-UniRule"/>
</dbReference>
<protein>
    <recommendedName>
        <fullName evidence="4">Phosphoribosylglycinamide formyltransferase</fullName>
        <ecNumber evidence="4">2.1.2.2</ecNumber>
    </recommendedName>
    <alternativeName>
        <fullName evidence="4">5'-phosphoribosylglycinamide transformylase</fullName>
    </alternativeName>
    <alternativeName>
        <fullName evidence="4">GAR transformylase</fullName>
        <shortName evidence="4">GART</shortName>
    </alternativeName>
</protein>
<feature type="domain" description="Formyl transferase N-terminal" evidence="5">
    <location>
        <begin position="6"/>
        <end position="188"/>
    </location>
</feature>
<feature type="binding site" evidence="4">
    <location>
        <begin position="15"/>
        <end position="17"/>
    </location>
    <ligand>
        <name>N(1)-(5-phospho-beta-D-ribosyl)glycinamide</name>
        <dbReference type="ChEBI" id="CHEBI:143788"/>
    </ligand>
</feature>
<dbReference type="eggNOG" id="COG0299">
    <property type="taxonomic scope" value="Bacteria"/>
</dbReference>
<comment type="pathway">
    <text evidence="1 4">Purine metabolism; IMP biosynthesis via de novo pathway; N(2)-formyl-N(1)-(5-phospho-D-ribosyl)glycinamide from N(1)-(5-phospho-D-ribosyl)glycinamide (10-formyl THF route): step 1/1.</text>
</comment>
<dbReference type="InterPro" id="IPR002376">
    <property type="entry name" value="Formyl_transf_N"/>
</dbReference>
<organism evidence="6 7">
    <name type="scientific">Oceanithermus profundus (strain DSM 14977 / NBRC 100410 / VKM B-2274 / 506)</name>
    <dbReference type="NCBI Taxonomy" id="670487"/>
    <lineage>
        <taxon>Bacteria</taxon>
        <taxon>Thermotogati</taxon>
        <taxon>Deinococcota</taxon>
        <taxon>Deinococci</taxon>
        <taxon>Thermales</taxon>
        <taxon>Thermaceae</taxon>
        <taxon>Oceanithermus</taxon>
    </lineage>
</organism>
<dbReference type="InterPro" id="IPR004607">
    <property type="entry name" value="GART"/>
</dbReference>
<evidence type="ECO:0000256" key="1">
    <source>
        <dbReference type="ARBA" id="ARBA00005054"/>
    </source>
</evidence>
<comment type="similarity">
    <text evidence="4">Belongs to the GART family.</text>
</comment>
<dbReference type="GO" id="GO:0004644">
    <property type="term" value="F:phosphoribosylglycinamide formyltransferase activity"/>
    <property type="evidence" value="ECO:0007669"/>
    <property type="project" value="UniProtKB-UniRule"/>
</dbReference>
<dbReference type="Gene3D" id="3.40.50.170">
    <property type="entry name" value="Formyl transferase, N-terminal domain"/>
    <property type="match status" value="1"/>
</dbReference>
<dbReference type="Pfam" id="PF00551">
    <property type="entry name" value="Formyl_trans_N"/>
    <property type="match status" value="1"/>
</dbReference>
<sequence precursor="true">MAEPARLVVLASGRGTNLQAVLDACAEGELPARVALVVSDKPSPALERAQRARTAALYLPKPKNVPRADYDAELARYVAAARPDLVVLAGWMRILTPAFLDRFPERVINLHPALPGAFPGTDAIRRSYEAFRRGEVESGGVMVHRVVPEVDAGPVVLAEPVPIEPGDTLERFEARVHAVEHRLLIRAIARVLRARR</sequence>
<evidence type="ECO:0000256" key="2">
    <source>
        <dbReference type="ARBA" id="ARBA00022679"/>
    </source>
</evidence>
<dbReference type="KEGG" id="opr:Ocepr_0691"/>
<dbReference type="STRING" id="670487.Ocepr_0691"/>
<keyword evidence="2 4" id="KW-0808">Transferase</keyword>
<comment type="catalytic activity">
    <reaction evidence="4">
        <text>N(1)-(5-phospho-beta-D-ribosyl)glycinamide + (6R)-10-formyltetrahydrofolate = N(2)-formyl-N(1)-(5-phospho-beta-D-ribosyl)glycinamide + (6S)-5,6,7,8-tetrahydrofolate + H(+)</text>
        <dbReference type="Rhea" id="RHEA:15053"/>
        <dbReference type="ChEBI" id="CHEBI:15378"/>
        <dbReference type="ChEBI" id="CHEBI:57453"/>
        <dbReference type="ChEBI" id="CHEBI:143788"/>
        <dbReference type="ChEBI" id="CHEBI:147286"/>
        <dbReference type="ChEBI" id="CHEBI:195366"/>
        <dbReference type="EC" id="2.1.2.2"/>
    </reaction>
</comment>
<keyword evidence="7" id="KW-1185">Reference proteome</keyword>